<dbReference type="EC" id="5.3.1.15" evidence="8"/>
<comment type="catalytic activity">
    <reaction evidence="6">
        <text>D-lyxose = D-xylulose</text>
        <dbReference type="Rhea" id="RHEA:14201"/>
        <dbReference type="ChEBI" id="CHEBI:16789"/>
        <dbReference type="ChEBI" id="CHEBI:17140"/>
        <dbReference type="EC" id="5.3.1.15"/>
    </reaction>
</comment>
<sequence>MSHQVKNRALKMYADAHIALSSDEIENMEFADFGLGRIEKEGLILVVYENNDRYCSKEMVLLPGMTCPEHRHPDHDGQIGKQETFRCRQGQVYLYVEGKPTDNIQASIPEGSKDYYTIRHEIVLYPGEQYTIKPNTLHWFQAGAEGAIVSEFSSPSDDSTDIFTDPNIVR</sequence>
<keyword evidence="5" id="KW-0119">Carbohydrate metabolism</keyword>
<comment type="cofactor">
    <cofactor evidence="1">
        <name>Mn(2+)</name>
        <dbReference type="ChEBI" id="CHEBI:29035"/>
    </cofactor>
</comment>
<name>A0ABX5Q4N7_9BACL</name>
<dbReference type="InterPro" id="IPR014710">
    <property type="entry name" value="RmlC-like_jellyroll"/>
</dbReference>
<keyword evidence="4 9" id="KW-0413">Isomerase</keyword>
<dbReference type="Proteomes" id="UP000285882">
    <property type="component" value="Chromosome"/>
</dbReference>
<evidence type="ECO:0000256" key="3">
    <source>
        <dbReference type="ARBA" id="ARBA00023211"/>
    </source>
</evidence>
<dbReference type="GO" id="GO:0016853">
    <property type="term" value="F:isomerase activity"/>
    <property type="evidence" value="ECO:0007669"/>
    <property type="project" value="UniProtKB-KW"/>
</dbReference>
<gene>
    <name evidence="9" type="ORF">C0674_02650</name>
</gene>
<evidence type="ECO:0000256" key="8">
    <source>
        <dbReference type="ARBA" id="ARBA00044972"/>
    </source>
</evidence>
<evidence type="ECO:0000313" key="9">
    <source>
        <dbReference type="EMBL" id="QAA21606.1"/>
    </source>
</evidence>
<dbReference type="RefSeq" id="WP_128166098.1">
    <property type="nucleotide sequence ID" value="NZ_CP025688.1"/>
</dbReference>
<dbReference type="InterPro" id="IPR011051">
    <property type="entry name" value="RmlC_Cupin_sf"/>
</dbReference>
<keyword evidence="10" id="KW-1185">Reference proteome</keyword>
<comment type="similarity">
    <text evidence="7">Belongs to the D-lyxose ketol-isomerase family.</text>
</comment>
<dbReference type="SUPFAM" id="SSF51182">
    <property type="entry name" value="RmlC-like cupins"/>
    <property type="match status" value="1"/>
</dbReference>
<dbReference type="Pfam" id="PF07385">
    <property type="entry name" value="Lyx_isomer"/>
    <property type="match status" value="1"/>
</dbReference>
<evidence type="ECO:0000256" key="1">
    <source>
        <dbReference type="ARBA" id="ARBA00001936"/>
    </source>
</evidence>
<organism evidence="9 10">
    <name type="scientific">Sporolactobacillus terrae</name>
    <dbReference type="NCBI Taxonomy" id="269673"/>
    <lineage>
        <taxon>Bacteria</taxon>
        <taxon>Bacillati</taxon>
        <taxon>Bacillota</taxon>
        <taxon>Bacilli</taxon>
        <taxon>Bacillales</taxon>
        <taxon>Sporolactobacillaceae</taxon>
        <taxon>Sporolactobacillus</taxon>
    </lineage>
</organism>
<keyword evidence="2" id="KW-0479">Metal-binding</keyword>
<protein>
    <recommendedName>
        <fullName evidence="8">D-lyxose ketol-isomerase</fullName>
        <ecNumber evidence="8">5.3.1.15</ecNumber>
    </recommendedName>
</protein>
<dbReference type="Gene3D" id="2.60.120.10">
    <property type="entry name" value="Jelly Rolls"/>
    <property type="match status" value="1"/>
</dbReference>
<accession>A0ABX5Q4N7</accession>
<dbReference type="CDD" id="cd20308">
    <property type="entry name" value="cupin_YdaE"/>
    <property type="match status" value="1"/>
</dbReference>
<evidence type="ECO:0000256" key="7">
    <source>
        <dbReference type="ARBA" id="ARBA00044951"/>
    </source>
</evidence>
<evidence type="ECO:0000256" key="5">
    <source>
        <dbReference type="ARBA" id="ARBA00023277"/>
    </source>
</evidence>
<keyword evidence="3" id="KW-0464">Manganese</keyword>
<evidence type="ECO:0000256" key="2">
    <source>
        <dbReference type="ARBA" id="ARBA00022723"/>
    </source>
</evidence>
<evidence type="ECO:0000313" key="10">
    <source>
        <dbReference type="Proteomes" id="UP000285882"/>
    </source>
</evidence>
<dbReference type="EMBL" id="CP025688">
    <property type="protein sequence ID" value="QAA21606.1"/>
    <property type="molecule type" value="Genomic_DNA"/>
</dbReference>
<dbReference type="InterPro" id="IPR010864">
    <property type="entry name" value="D-lyxose_isomer"/>
</dbReference>
<evidence type="ECO:0000256" key="4">
    <source>
        <dbReference type="ARBA" id="ARBA00023235"/>
    </source>
</evidence>
<reference evidence="9 10" key="1">
    <citation type="submission" date="2018-01" db="EMBL/GenBank/DDBJ databases">
        <title>Complete genome sequencing of Sporolactobacillus terrae DLG3.</title>
        <authorList>
            <person name="Nam Y.-D."/>
            <person name="Kang J."/>
            <person name="Chung W.-H."/>
        </authorList>
    </citation>
    <scope>NUCLEOTIDE SEQUENCE [LARGE SCALE GENOMIC DNA]</scope>
    <source>
        <strain evidence="9 10">DLG3</strain>
    </source>
</reference>
<evidence type="ECO:0000256" key="6">
    <source>
        <dbReference type="ARBA" id="ARBA00044907"/>
    </source>
</evidence>
<proteinExistence type="inferred from homology"/>